<sequence length="343" mass="36312">MTTTGLDAERLAPRLLAPNQPGGRPYRGGAGIAHFRGAPAGTDDRVPEDFLASTTTLHGDPEVGLTRLPGGPTLRQAVLDDPVGFLGAAHVERFGADPRLLVKLINPEQRLFVHYHPDDAFARARLGSDLGKTEAWVVVDAPPDGHAYVGFRRPVPVEEVTGWFERQDAEAMLAAMHRVPLAAGDTLLVPAGQPHAVGAGITLLELQQPTDLSLVLEHRAFPGLDEQAALLGLDLATALGALDLGSLSEDALAGLVQHPSEGFGALPQVADPYFRLEQTAVRGRAVLDAAYAVVVVVEGEGRVERPHDALAVRRGSVLLTTHGHGPVEVVGDLLLLRCRPPAP</sequence>
<evidence type="ECO:0000256" key="1">
    <source>
        <dbReference type="SAM" id="MobiDB-lite"/>
    </source>
</evidence>
<dbReference type="CDD" id="cd07010">
    <property type="entry name" value="cupin_PMI_type_I_N_bac"/>
    <property type="match status" value="1"/>
</dbReference>
<dbReference type="SUPFAM" id="SSF51182">
    <property type="entry name" value="RmlC-like cupins"/>
    <property type="match status" value="1"/>
</dbReference>
<evidence type="ECO:0000313" key="3">
    <source>
        <dbReference type="Proteomes" id="UP000198504"/>
    </source>
</evidence>
<organism evidence="2 3">
    <name type="scientific">Microlunatus flavus</name>
    <dbReference type="NCBI Taxonomy" id="1036181"/>
    <lineage>
        <taxon>Bacteria</taxon>
        <taxon>Bacillati</taxon>
        <taxon>Actinomycetota</taxon>
        <taxon>Actinomycetes</taxon>
        <taxon>Propionibacteriales</taxon>
        <taxon>Propionibacteriaceae</taxon>
        <taxon>Microlunatus</taxon>
    </lineage>
</organism>
<keyword evidence="2" id="KW-0413">Isomerase</keyword>
<feature type="region of interest" description="Disordered" evidence="1">
    <location>
        <begin position="1"/>
        <end position="26"/>
    </location>
</feature>
<dbReference type="Gene3D" id="2.60.120.10">
    <property type="entry name" value="Jelly Rolls"/>
    <property type="match status" value="1"/>
</dbReference>
<dbReference type="GO" id="GO:0016853">
    <property type="term" value="F:isomerase activity"/>
    <property type="evidence" value="ECO:0007669"/>
    <property type="project" value="UniProtKB-KW"/>
</dbReference>
<reference evidence="3" key="1">
    <citation type="submission" date="2016-10" db="EMBL/GenBank/DDBJ databases">
        <authorList>
            <person name="Varghese N."/>
            <person name="Submissions S."/>
        </authorList>
    </citation>
    <scope>NUCLEOTIDE SEQUENCE [LARGE SCALE GENOMIC DNA]</scope>
    <source>
        <strain evidence="3">CGMCC 4.6856</strain>
    </source>
</reference>
<keyword evidence="3" id="KW-1185">Reference proteome</keyword>
<dbReference type="Proteomes" id="UP000198504">
    <property type="component" value="Unassembled WGS sequence"/>
</dbReference>
<name>A0A1H9K670_9ACTN</name>
<dbReference type="InterPro" id="IPR014710">
    <property type="entry name" value="RmlC-like_jellyroll"/>
</dbReference>
<protein>
    <submittedName>
        <fullName evidence="2">Mannose-6-phosphate isomerase</fullName>
    </submittedName>
</protein>
<dbReference type="EMBL" id="FOFA01000007">
    <property type="protein sequence ID" value="SEQ94572.1"/>
    <property type="molecule type" value="Genomic_DNA"/>
</dbReference>
<dbReference type="STRING" id="1036181.SAMN05421756_10780"/>
<dbReference type="OrthoDB" id="9808275at2"/>
<evidence type="ECO:0000313" key="2">
    <source>
        <dbReference type="EMBL" id="SEQ94572.1"/>
    </source>
</evidence>
<proteinExistence type="predicted"/>
<dbReference type="RefSeq" id="WP_091182888.1">
    <property type="nucleotide sequence ID" value="NZ_FOFA01000007.1"/>
</dbReference>
<gene>
    <name evidence="2" type="ORF">SAMN05421756_10780</name>
</gene>
<dbReference type="InterPro" id="IPR011051">
    <property type="entry name" value="RmlC_Cupin_sf"/>
</dbReference>
<dbReference type="AlphaFoldDB" id="A0A1H9K670"/>
<accession>A0A1H9K670</accession>